<protein>
    <recommendedName>
        <fullName evidence="5">Zn(2)-C6 fungal-type domain-containing protein</fullName>
    </recommendedName>
</protein>
<evidence type="ECO:0000256" key="3">
    <source>
        <dbReference type="ARBA" id="ARBA00023242"/>
    </source>
</evidence>
<evidence type="ECO:0000259" key="5">
    <source>
        <dbReference type="PROSITE" id="PS50048"/>
    </source>
</evidence>
<evidence type="ECO:0000256" key="1">
    <source>
        <dbReference type="ARBA" id="ARBA00004123"/>
    </source>
</evidence>
<dbReference type="InterPro" id="IPR050613">
    <property type="entry name" value="Sec_Metabolite_Reg"/>
</dbReference>
<keyword evidence="7" id="KW-1185">Reference proteome</keyword>
<dbReference type="OrthoDB" id="3364175at2759"/>
<dbReference type="PROSITE" id="PS00463">
    <property type="entry name" value="ZN2_CY6_FUNGAL_1"/>
    <property type="match status" value="1"/>
</dbReference>
<keyword evidence="2" id="KW-0479">Metal-binding</keyword>
<evidence type="ECO:0000256" key="2">
    <source>
        <dbReference type="ARBA" id="ARBA00022723"/>
    </source>
</evidence>
<feature type="domain" description="Zn(2)-C6 fungal-type" evidence="5">
    <location>
        <begin position="25"/>
        <end position="56"/>
    </location>
</feature>
<dbReference type="CDD" id="cd12148">
    <property type="entry name" value="fungal_TF_MHR"/>
    <property type="match status" value="1"/>
</dbReference>
<dbReference type="Pfam" id="PF00172">
    <property type="entry name" value="Zn_clus"/>
    <property type="match status" value="1"/>
</dbReference>
<accession>A0A9P5NKI5</accession>
<evidence type="ECO:0000313" key="6">
    <source>
        <dbReference type="EMBL" id="KAF8895719.1"/>
    </source>
</evidence>
<dbReference type="InterPro" id="IPR036864">
    <property type="entry name" value="Zn2-C6_fun-type_DNA-bd_sf"/>
</dbReference>
<dbReference type="SMART" id="SM00906">
    <property type="entry name" value="Fungal_trans"/>
    <property type="match status" value="1"/>
</dbReference>
<dbReference type="AlphaFoldDB" id="A0A9P5NKI5"/>
<keyword evidence="3" id="KW-0539">Nucleus</keyword>
<proteinExistence type="predicted"/>
<dbReference type="PROSITE" id="PS50048">
    <property type="entry name" value="ZN2_CY6_FUNGAL_2"/>
    <property type="match status" value="1"/>
</dbReference>
<dbReference type="InterPro" id="IPR007219">
    <property type="entry name" value="XnlR_reg_dom"/>
</dbReference>
<evidence type="ECO:0000256" key="4">
    <source>
        <dbReference type="SAM" id="MobiDB-lite"/>
    </source>
</evidence>
<reference evidence="6" key="1">
    <citation type="submission" date="2020-11" db="EMBL/GenBank/DDBJ databases">
        <authorList>
            <consortium name="DOE Joint Genome Institute"/>
            <person name="Ahrendt S."/>
            <person name="Riley R."/>
            <person name="Andreopoulos W."/>
            <person name="LaButti K."/>
            <person name="Pangilinan J."/>
            <person name="Ruiz-duenas F.J."/>
            <person name="Barrasa J.M."/>
            <person name="Sanchez-Garcia M."/>
            <person name="Camarero S."/>
            <person name="Miyauchi S."/>
            <person name="Serrano A."/>
            <person name="Linde D."/>
            <person name="Babiker R."/>
            <person name="Drula E."/>
            <person name="Ayuso-Fernandez I."/>
            <person name="Pacheco R."/>
            <person name="Padilla G."/>
            <person name="Ferreira P."/>
            <person name="Barriuso J."/>
            <person name="Kellner H."/>
            <person name="Castanera R."/>
            <person name="Alfaro M."/>
            <person name="Ramirez L."/>
            <person name="Pisabarro A.G."/>
            <person name="Kuo A."/>
            <person name="Tritt A."/>
            <person name="Lipzen A."/>
            <person name="He G."/>
            <person name="Yan M."/>
            <person name="Ng V."/>
            <person name="Cullen D."/>
            <person name="Martin F."/>
            <person name="Rosso M.-N."/>
            <person name="Henrissat B."/>
            <person name="Hibbett D."/>
            <person name="Martinez A.T."/>
            <person name="Grigoriev I.V."/>
        </authorList>
    </citation>
    <scope>NUCLEOTIDE SEQUENCE</scope>
    <source>
        <strain evidence="6">AH 44721</strain>
    </source>
</reference>
<dbReference type="Gene3D" id="4.10.240.10">
    <property type="entry name" value="Zn(2)-C6 fungal-type DNA-binding domain"/>
    <property type="match status" value="1"/>
</dbReference>
<sequence>MDTSSSDGGKVATKEKKTRRRLRLSCVECTKRRQKCDRKHPCSLCVTRGVAHLCRWESVPVARPAPARPPASAMKEAGMIVEDQSQTIEELKRKIATLESELEKSKEQPSSPHLSLTSGDRTLSTPPSSDATDVSASSNFSPLLSDSSHRLSPVDQFHDYTLLSSRTPEIAPLNFPLDEATYEASSSIAYLSLAHHGEFVGRGSLICALHSLTSRKLPRFLYAKSTDVMSEYREPCERFSSIPFAGTSLEGLVTLLPSMMVVETLTSAYFAETNWRYGIPEDWFRGARSQMWMNLHHRPSSGSQVNTNWLMLLFAVMASAPQSAYEELKQYPGVRSSDDYFMCAMIARRLVEDEYLSVPSASLMVSAADGTVLGCLATSLLCDYLAERGRVSEAWKLAGNGIRSAEAVGMHRDPEWKLWQMMSADEKLLRRRAWWSLLIADKIYSYVLGRPQILRRNLYDVDLPSVHNLDGSRNLINFGQNVLVSLMDLLSDAIEKCFNTYFPNCDAFFEMDRKFLEWEERLPAEYQLHSDPRALQEYNSAELKLLSRQRYLIQTWYMTGRFRIHITSTTGLGRDPQSAADIRRSMEKVVDISMQIIRFQTAVYESSTRPNDDYAHHYPGSCWLFQGCFSLFEASVALLTSLAQLRRRENADEANAAIDSALRTFNAVGRREAGKTRDTAVRATEVIMMIRNLQWTEGDNRQLPKIKDDPEVIDFSLLINMNKTIGDTSSMAGLMASGPQFMMHSMPTRSNEHAQLPKFAQIDDLVSGFNRDNVRMSGHMGYTQVGIGSLTRLGHL</sequence>
<organism evidence="6 7">
    <name type="scientific">Gymnopilus junonius</name>
    <name type="common">Spectacular rustgill mushroom</name>
    <name type="synonym">Gymnopilus spectabilis subsp. junonius</name>
    <dbReference type="NCBI Taxonomy" id="109634"/>
    <lineage>
        <taxon>Eukaryota</taxon>
        <taxon>Fungi</taxon>
        <taxon>Dikarya</taxon>
        <taxon>Basidiomycota</taxon>
        <taxon>Agaricomycotina</taxon>
        <taxon>Agaricomycetes</taxon>
        <taxon>Agaricomycetidae</taxon>
        <taxon>Agaricales</taxon>
        <taxon>Agaricineae</taxon>
        <taxon>Hymenogastraceae</taxon>
        <taxon>Gymnopilus</taxon>
    </lineage>
</organism>
<dbReference type="InterPro" id="IPR001138">
    <property type="entry name" value="Zn2Cys6_DnaBD"/>
</dbReference>
<dbReference type="Pfam" id="PF04082">
    <property type="entry name" value="Fungal_trans"/>
    <property type="match status" value="1"/>
</dbReference>
<comment type="subcellular location">
    <subcellularLocation>
        <location evidence="1">Nucleus</location>
    </subcellularLocation>
</comment>
<dbReference type="GO" id="GO:0003677">
    <property type="term" value="F:DNA binding"/>
    <property type="evidence" value="ECO:0007669"/>
    <property type="project" value="InterPro"/>
</dbReference>
<dbReference type="GO" id="GO:0005634">
    <property type="term" value="C:nucleus"/>
    <property type="evidence" value="ECO:0007669"/>
    <property type="project" value="UniProtKB-SubCell"/>
</dbReference>
<dbReference type="GO" id="GO:0000981">
    <property type="term" value="F:DNA-binding transcription factor activity, RNA polymerase II-specific"/>
    <property type="evidence" value="ECO:0007669"/>
    <property type="project" value="InterPro"/>
</dbReference>
<evidence type="ECO:0000313" key="7">
    <source>
        <dbReference type="Proteomes" id="UP000724874"/>
    </source>
</evidence>
<dbReference type="GO" id="GO:0006351">
    <property type="term" value="P:DNA-templated transcription"/>
    <property type="evidence" value="ECO:0007669"/>
    <property type="project" value="InterPro"/>
</dbReference>
<dbReference type="Proteomes" id="UP000724874">
    <property type="component" value="Unassembled WGS sequence"/>
</dbReference>
<dbReference type="SMART" id="SM00066">
    <property type="entry name" value="GAL4"/>
    <property type="match status" value="1"/>
</dbReference>
<dbReference type="EMBL" id="JADNYJ010000061">
    <property type="protein sequence ID" value="KAF8895719.1"/>
    <property type="molecule type" value="Genomic_DNA"/>
</dbReference>
<dbReference type="PANTHER" id="PTHR31001">
    <property type="entry name" value="UNCHARACTERIZED TRANSCRIPTIONAL REGULATORY PROTEIN"/>
    <property type="match status" value="1"/>
</dbReference>
<dbReference type="SUPFAM" id="SSF57701">
    <property type="entry name" value="Zn2/Cys6 DNA-binding domain"/>
    <property type="match status" value="1"/>
</dbReference>
<comment type="caution">
    <text evidence="6">The sequence shown here is derived from an EMBL/GenBank/DDBJ whole genome shotgun (WGS) entry which is preliminary data.</text>
</comment>
<dbReference type="GO" id="GO:0008270">
    <property type="term" value="F:zinc ion binding"/>
    <property type="evidence" value="ECO:0007669"/>
    <property type="project" value="InterPro"/>
</dbReference>
<gene>
    <name evidence="6" type="ORF">CPB84DRAFT_1782276</name>
</gene>
<name>A0A9P5NKI5_GYMJU</name>
<feature type="compositionally biased region" description="Polar residues" evidence="4">
    <location>
        <begin position="108"/>
        <end position="134"/>
    </location>
</feature>
<feature type="region of interest" description="Disordered" evidence="4">
    <location>
        <begin position="100"/>
        <end position="138"/>
    </location>
</feature>